<gene>
    <name evidence="2" type="ORF">E6W36_04260</name>
</gene>
<feature type="transmembrane region" description="Helical" evidence="1">
    <location>
        <begin position="65"/>
        <end position="85"/>
    </location>
</feature>
<dbReference type="AlphaFoldDB" id="A0A4D7CB74"/>
<dbReference type="Proteomes" id="UP000298714">
    <property type="component" value="Chromosome"/>
</dbReference>
<dbReference type="Pfam" id="PF19622">
    <property type="entry name" value="DUF6127"/>
    <property type="match status" value="1"/>
</dbReference>
<name>A0A4D7CB74_9SPHN</name>
<evidence type="ECO:0000313" key="2">
    <source>
        <dbReference type="EMBL" id="QCI79076.1"/>
    </source>
</evidence>
<dbReference type="EMBL" id="CP039704">
    <property type="protein sequence ID" value="QCI79076.1"/>
    <property type="molecule type" value="Genomic_DNA"/>
</dbReference>
<proteinExistence type="predicted"/>
<keyword evidence="1" id="KW-1133">Transmembrane helix</keyword>
<dbReference type="KEGG" id="hgn:E6W36_04260"/>
<keyword evidence="1" id="KW-0472">Membrane</keyword>
<evidence type="ECO:0000256" key="1">
    <source>
        <dbReference type="SAM" id="Phobius"/>
    </source>
</evidence>
<dbReference type="InterPro" id="IPR046130">
    <property type="entry name" value="DUF6127"/>
</dbReference>
<keyword evidence="1" id="KW-0812">Transmembrane</keyword>
<protein>
    <submittedName>
        <fullName evidence="2">Uncharacterized protein</fullName>
    </submittedName>
</protein>
<evidence type="ECO:0000313" key="3">
    <source>
        <dbReference type="Proteomes" id="UP000298714"/>
    </source>
</evidence>
<sequence>MAQAHASGADVVTLHALAEEASEAGARRALTQLGLIDGGAGRDIAELRQVLDAWRDARRTLRSALLNWVTRVLVAGLLIGLAAKLKLLGVKLPGL</sequence>
<reference evidence="3" key="1">
    <citation type="submission" date="2019-04" db="EMBL/GenBank/DDBJ databases">
        <title>Complete genome sequence of Sphingomonas sp. W1-2-3.</title>
        <authorList>
            <person name="Im W.T."/>
        </authorList>
    </citation>
    <scope>NUCLEOTIDE SEQUENCE [LARGE SCALE GENOMIC DNA]</scope>
    <source>
        <strain evidence="3">W1-2-3</strain>
    </source>
</reference>
<dbReference type="RefSeq" id="WP_222873892.1">
    <property type="nucleotide sequence ID" value="NZ_CP039704.1"/>
</dbReference>
<keyword evidence="3" id="KW-1185">Reference proteome</keyword>
<organism evidence="2 3">
    <name type="scientific">Hankyongella ginsenosidimutans</name>
    <dbReference type="NCBI Taxonomy" id="1763828"/>
    <lineage>
        <taxon>Bacteria</taxon>
        <taxon>Pseudomonadati</taxon>
        <taxon>Pseudomonadota</taxon>
        <taxon>Alphaproteobacteria</taxon>
        <taxon>Sphingomonadales</taxon>
        <taxon>Sphingomonadaceae</taxon>
        <taxon>Hankyongella</taxon>
    </lineage>
</organism>
<accession>A0A4D7CB74</accession>